<dbReference type="Pfam" id="PF00583">
    <property type="entry name" value="Acetyltransf_1"/>
    <property type="match status" value="1"/>
</dbReference>
<sequence length="267" mass="28846">MSPRFFGSDTQKQMERVAHDLWPLLKDDPAYGTEGRMIGIDAPSENQIDKVAALTRIQGASVNHYVPKAEEDALAARYVGLGLASDRWDQFMGGTACLEAATALLDRFTLPEGYTLHRLSPDTPAHILDGLETTAAACGVLPPMSPILFGTLRPAAYVCLEAPDGGVAACAGSVMRNHPDSRFAKTAWWGMLATREQDRGRGLSLYLGALAARHMHDRHGVTEFYTGVRSDNAVSRHVCEKLGVHDSAYACVAILDPQAFGEGGYTK</sequence>
<evidence type="ECO:0000259" key="1">
    <source>
        <dbReference type="Pfam" id="PF00583"/>
    </source>
</evidence>
<dbReference type="GO" id="GO:0016747">
    <property type="term" value="F:acyltransferase activity, transferring groups other than amino-acyl groups"/>
    <property type="evidence" value="ECO:0007669"/>
    <property type="project" value="InterPro"/>
</dbReference>
<keyword evidence="4" id="KW-1185">Reference proteome</keyword>
<gene>
    <name evidence="3" type="ORF">RIdsm_04019</name>
    <name evidence="2" type="ORF">XM52_18320</name>
</gene>
<dbReference type="RefSeq" id="WP_057818196.1">
    <property type="nucleotide sequence ID" value="NZ_CP031598.1"/>
</dbReference>
<dbReference type="EMBL" id="LAXI01000013">
    <property type="protein sequence ID" value="KRS16543.1"/>
    <property type="molecule type" value="Genomic_DNA"/>
</dbReference>
<dbReference type="PATRIC" id="fig|540747.5.peg.1413"/>
<evidence type="ECO:0000313" key="4">
    <source>
        <dbReference type="Proteomes" id="UP000051401"/>
    </source>
</evidence>
<evidence type="ECO:0000313" key="5">
    <source>
        <dbReference type="Proteomes" id="UP000325785"/>
    </source>
</evidence>
<feature type="domain" description="N-acetyltransferase" evidence="1">
    <location>
        <begin position="155"/>
        <end position="243"/>
    </location>
</feature>
<dbReference type="Gene3D" id="3.40.630.30">
    <property type="match status" value="1"/>
</dbReference>
<evidence type="ECO:0000313" key="3">
    <source>
        <dbReference type="EMBL" id="QEW28193.1"/>
    </source>
</evidence>
<dbReference type="KEGG" id="rid:RIdsm_04019"/>
<organism evidence="2 4">
    <name type="scientific">Roseovarius indicus</name>
    <dbReference type="NCBI Taxonomy" id="540747"/>
    <lineage>
        <taxon>Bacteria</taxon>
        <taxon>Pseudomonadati</taxon>
        <taxon>Pseudomonadota</taxon>
        <taxon>Alphaproteobacteria</taxon>
        <taxon>Rhodobacterales</taxon>
        <taxon>Roseobacteraceae</taxon>
        <taxon>Roseovarius</taxon>
    </lineage>
</organism>
<dbReference type="OrthoDB" id="7836873at2"/>
<reference evidence="2 4" key="1">
    <citation type="submission" date="2015-04" db="EMBL/GenBank/DDBJ databases">
        <title>The draft genome sequence of Roseovarius indicus B108T.</title>
        <authorList>
            <person name="Li G."/>
            <person name="Lai Q."/>
            <person name="Shao Z."/>
            <person name="Yan P."/>
        </authorList>
    </citation>
    <scope>NUCLEOTIDE SEQUENCE [LARGE SCALE GENOMIC DNA]</scope>
    <source>
        <strain evidence="2 4">B108</strain>
    </source>
</reference>
<dbReference type="EMBL" id="CP031598">
    <property type="protein sequence ID" value="QEW28193.1"/>
    <property type="molecule type" value="Genomic_DNA"/>
</dbReference>
<dbReference type="Proteomes" id="UP000051401">
    <property type="component" value="Unassembled WGS sequence"/>
</dbReference>
<name>A0A0T5P6J4_9RHOB</name>
<proteinExistence type="predicted"/>
<dbReference type="Proteomes" id="UP000325785">
    <property type="component" value="Chromosome"/>
</dbReference>
<protein>
    <recommendedName>
        <fullName evidence="1">N-acetyltransferase domain-containing protein</fullName>
    </recommendedName>
</protein>
<accession>A0A0T5P6J4</accession>
<dbReference type="InterPro" id="IPR016181">
    <property type="entry name" value="Acyl_CoA_acyltransferase"/>
</dbReference>
<evidence type="ECO:0000313" key="2">
    <source>
        <dbReference type="EMBL" id="KRS16543.1"/>
    </source>
</evidence>
<reference evidence="3 5" key="2">
    <citation type="submission" date="2018-08" db="EMBL/GenBank/DDBJ databases">
        <title>Genetic Globetrotter - A new plasmid hitch-hiking vast phylogenetic and geographic distances.</title>
        <authorList>
            <person name="Vollmers J."/>
            <person name="Petersen J."/>
        </authorList>
    </citation>
    <scope>NUCLEOTIDE SEQUENCE [LARGE SCALE GENOMIC DNA]</scope>
    <source>
        <strain evidence="3 5">DSM 26383</strain>
    </source>
</reference>
<dbReference type="InterPro" id="IPR000182">
    <property type="entry name" value="GNAT_dom"/>
</dbReference>
<dbReference type="AlphaFoldDB" id="A0A0T5P6J4"/>
<dbReference type="SUPFAM" id="SSF55729">
    <property type="entry name" value="Acyl-CoA N-acyltransferases (Nat)"/>
    <property type="match status" value="1"/>
</dbReference>